<keyword evidence="4 7" id="KW-1133">Transmembrane helix</keyword>
<evidence type="ECO:0000256" key="3">
    <source>
        <dbReference type="ARBA" id="ARBA00022692"/>
    </source>
</evidence>
<feature type="non-terminal residue" evidence="8">
    <location>
        <position position="42"/>
    </location>
</feature>
<keyword evidence="6" id="KW-0479">Metal-binding</keyword>
<proteinExistence type="predicted"/>
<dbReference type="EMBL" id="CAJOBP010093885">
    <property type="protein sequence ID" value="CAF4956015.1"/>
    <property type="molecule type" value="Genomic_DNA"/>
</dbReference>
<dbReference type="AlphaFoldDB" id="A0A821Y2X4"/>
<evidence type="ECO:0000256" key="5">
    <source>
        <dbReference type="ARBA" id="ARBA00023136"/>
    </source>
</evidence>
<evidence type="ECO:0000256" key="2">
    <source>
        <dbReference type="ARBA" id="ARBA00022448"/>
    </source>
</evidence>
<name>A0A821Y2X4_9BILA</name>
<evidence type="ECO:0000256" key="4">
    <source>
        <dbReference type="ARBA" id="ARBA00022989"/>
    </source>
</evidence>
<dbReference type="InterPro" id="IPR000175">
    <property type="entry name" value="Na/ntran_symport"/>
</dbReference>
<sequence length="42" mass="4371">DALLTSSINCATSVLAGFVVFSTLGHMASVSSKTIEQVIEDK</sequence>
<dbReference type="EMBL" id="CAJOBP010106468">
    <property type="protein sequence ID" value="CAF4990634.1"/>
    <property type="molecule type" value="Genomic_DNA"/>
</dbReference>
<dbReference type="InterPro" id="IPR037272">
    <property type="entry name" value="SNS_sf"/>
</dbReference>
<dbReference type="Proteomes" id="UP000663873">
    <property type="component" value="Unassembled WGS sequence"/>
</dbReference>
<keyword evidence="10" id="KW-1185">Reference proteome</keyword>
<gene>
    <name evidence="8" type="ORF">UJA718_LOCUS47990</name>
    <name evidence="9" type="ORF">UJA718_LOCUS49798</name>
</gene>
<evidence type="ECO:0000313" key="9">
    <source>
        <dbReference type="EMBL" id="CAF4990634.1"/>
    </source>
</evidence>
<reference evidence="8" key="1">
    <citation type="submission" date="2021-02" db="EMBL/GenBank/DDBJ databases">
        <authorList>
            <person name="Nowell W R."/>
        </authorList>
    </citation>
    <scope>NUCLEOTIDE SEQUENCE</scope>
</reference>
<evidence type="ECO:0000256" key="1">
    <source>
        <dbReference type="ARBA" id="ARBA00004141"/>
    </source>
</evidence>
<evidence type="ECO:0000313" key="8">
    <source>
        <dbReference type="EMBL" id="CAF4956015.1"/>
    </source>
</evidence>
<comment type="subcellular location">
    <subcellularLocation>
        <location evidence="1">Membrane</location>
        <topology evidence="1">Multi-pass membrane protein</topology>
    </subcellularLocation>
</comment>
<dbReference type="GO" id="GO:0016020">
    <property type="term" value="C:membrane"/>
    <property type="evidence" value="ECO:0007669"/>
    <property type="project" value="UniProtKB-SubCell"/>
</dbReference>
<feature type="non-terminal residue" evidence="8">
    <location>
        <position position="1"/>
    </location>
</feature>
<evidence type="ECO:0000313" key="10">
    <source>
        <dbReference type="Proteomes" id="UP000663873"/>
    </source>
</evidence>
<keyword evidence="5 7" id="KW-0472">Membrane</keyword>
<dbReference type="Pfam" id="PF00209">
    <property type="entry name" value="SNF"/>
    <property type="match status" value="1"/>
</dbReference>
<dbReference type="SUPFAM" id="SSF161070">
    <property type="entry name" value="SNF-like"/>
    <property type="match status" value="1"/>
</dbReference>
<protein>
    <submittedName>
        <fullName evidence="8">Uncharacterized protein</fullName>
    </submittedName>
</protein>
<accession>A0A821Y2X4</accession>
<feature type="binding site" evidence="6">
    <location>
        <position position="9"/>
    </location>
    <ligand>
        <name>Na(+)</name>
        <dbReference type="ChEBI" id="CHEBI:29101"/>
        <label>1</label>
    </ligand>
</feature>
<organism evidence="8 10">
    <name type="scientific">Rotaria socialis</name>
    <dbReference type="NCBI Taxonomy" id="392032"/>
    <lineage>
        <taxon>Eukaryota</taxon>
        <taxon>Metazoa</taxon>
        <taxon>Spiralia</taxon>
        <taxon>Gnathifera</taxon>
        <taxon>Rotifera</taxon>
        <taxon>Eurotatoria</taxon>
        <taxon>Bdelloidea</taxon>
        <taxon>Philodinida</taxon>
        <taxon>Philodinidae</taxon>
        <taxon>Rotaria</taxon>
    </lineage>
</organism>
<dbReference type="GO" id="GO:0046872">
    <property type="term" value="F:metal ion binding"/>
    <property type="evidence" value="ECO:0007669"/>
    <property type="project" value="UniProtKB-KW"/>
</dbReference>
<keyword evidence="6" id="KW-0915">Sodium</keyword>
<evidence type="ECO:0000256" key="7">
    <source>
        <dbReference type="SAM" id="Phobius"/>
    </source>
</evidence>
<keyword evidence="3 7" id="KW-0812">Transmembrane</keyword>
<feature type="transmembrane region" description="Helical" evidence="7">
    <location>
        <begin position="6"/>
        <end position="24"/>
    </location>
</feature>
<evidence type="ECO:0000256" key="6">
    <source>
        <dbReference type="PIRSR" id="PIRSR600175-1"/>
    </source>
</evidence>
<keyword evidence="2" id="KW-0813">Transport</keyword>
<comment type="caution">
    <text evidence="8">The sequence shown here is derived from an EMBL/GenBank/DDBJ whole genome shotgun (WGS) entry which is preliminary data.</text>
</comment>